<evidence type="ECO:0000256" key="4">
    <source>
        <dbReference type="ARBA" id="ARBA00022989"/>
    </source>
</evidence>
<dbReference type="EMBL" id="JACIEB010000010">
    <property type="protein sequence ID" value="MBB3983603.1"/>
    <property type="molecule type" value="Genomic_DNA"/>
</dbReference>
<keyword evidence="3" id="KW-0812">Transmembrane</keyword>
<dbReference type="InterPro" id="IPR005331">
    <property type="entry name" value="Sulfotransferase"/>
</dbReference>
<evidence type="ECO:0000256" key="7">
    <source>
        <dbReference type="ARBA" id="ARBA00023180"/>
    </source>
</evidence>
<accession>A0A7W6DIC8</accession>
<proteinExistence type="predicted"/>
<dbReference type="Proteomes" id="UP000552757">
    <property type="component" value="Unassembled WGS sequence"/>
</dbReference>
<dbReference type="Gene3D" id="3.40.50.300">
    <property type="entry name" value="P-loop containing nucleotide triphosphate hydrolases"/>
    <property type="match status" value="1"/>
</dbReference>
<gene>
    <name evidence="8" type="ORF">GGR44_003299</name>
</gene>
<comment type="subcellular location">
    <subcellularLocation>
        <location evidence="1">Golgi apparatus membrane</location>
        <topology evidence="1">Single-pass type II membrane protein</topology>
    </subcellularLocation>
</comment>
<keyword evidence="9" id="KW-1185">Reference proteome</keyword>
<keyword evidence="6" id="KW-0472">Membrane</keyword>
<evidence type="ECO:0000256" key="6">
    <source>
        <dbReference type="ARBA" id="ARBA00023136"/>
    </source>
</evidence>
<keyword evidence="5" id="KW-0333">Golgi apparatus</keyword>
<dbReference type="InterPro" id="IPR018011">
    <property type="entry name" value="Carb_sulfotrans_8-10"/>
</dbReference>
<dbReference type="PANTHER" id="PTHR12137:SF54">
    <property type="entry name" value="CARBOHYDRATE SULFOTRANSFERASE"/>
    <property type="match status" value="1"/>
</dbReference>
<evidence type="ECO:0000256" key="3">
    <source>
        <dbReference type="ARBA" id="ARBA00022692"/>
    </source>
</evidence>
<keyword evidence="4" id="KW-1133">Transmembrane helix</keyword>
<sequence length="197" mass="21773">MVISDNPAFLFVHIPKTAGTSLSRALLRVAGGRHPQCLATTKHETLAAFAARVGRDAVSSRVSFAVVRNPLMRFASHFRYLKTQDVAETRHLQSLDDYARAVESGDPAICKPARIAPQHSFIALDGEIGVDHVFRFETLDRDMGVLAQRLGLGAIMLPHLNMSRHSAETPSAYVRAMVSRYYADDFRIFGYSLPDCA</sequence>
<keyword evidence="2" id="KW-0808">Transferase</keyword>
<evidence type="ECO:0008006" key="10">
    <source>
        <dbReference type="Google" id="ProtNLM"/>
    </source>
</evidence>
<dbReference type="InterPro" id="IPR027417">
    <property type="entry name" value="P-loop_NTPase"/>
</dbReference>
<dbReference type="PANTHER" id="PTHR12137">
    <property type="entry name" value="CARBOHYDRATE SULFOTRANSFERASE"/>
    <property type="match status" value="1"/>
</dbReference>
<organism evidence="8 9">
    <name type="scientific">Sphingobium fontiphilum</name>
    <dbReference type="NCBI Taxonomy" id="944425"/>
    <lineage>
        <taxon>Bacteria</taxon>
        <taxon>Pseudomonadati</taxon>
        <taxon>Pseudomonadota</taxon>
        <taxon>Alphaproteobacteria</taxon>
        <taxon>Sphingomonadales</taxon>
        <taxon>Sphingomonadaceae</taxon>
        <taxon>Sphingobium</taxon>
    </lineage>
</organism>
<protein>
    <recommendedName>
        <fullName evidence="10">Sulfotransferase family protein</fullName>
    </recommendedName>
</protein>
<comment type="caution">
    <text evidence="8">The sequence shown here is derived from an EMBL/GenBank/DDBJ whole genome shotgun (WGS) entry which is preliminary data.</text>
</comment>
<dbReference type="GO" id="GO:0016051">
    <property type="term" value="P:carbohydrate biosynthetic process"/>
    <property type="evidence" value="ECO:0007669"/>
    <property type="project" value="InterPro"/>
</dbReference>
<reference evidence="8 9" key="1">
    <citation type="submission" date="2020-08" db="EMBL/GenBank/DDBJ databases">
        <title>Genomic Encyclopedia of Type Strains, Phase IV (KMG-IV): sequencing the most valuable type-strain genomes for metagenomic binning, comparative biology and taxonomic classification.</title>
        <authorList>
            <person name="Goeker M."/>
        </authorList>
    </citation>
    <scope>NUCLEOTIDE SEQUENCE [LARGE SCALE GENOMIC DNA]</scope>
    <source>
        <strain evidence="8 9">DSM 29348</strain>
    </source>
</reference>
<dbReference type="GO" id="GO:0016020">
    <property type="term" value="C:membrane"/>
    <property type="evidence" value="ECO:0007669"/>
    <property type="project" value="InterPro"/>
</dbReference>
<evidence type="ECO:0000313" key="9">
    <source>
        <dbReference type="Proteomes" id="UP000552757"/>
    </source>
</evidence>
<name>A0A7W6DIC8_9SPHN</name>
<dbReference type="Pfam" id="PF03567">
    <property type="entry name" value="Sulfotransfer_2"/>
    <property type="match status" value="1"/>
</dbReference>
<dbReference type="AlphaFoldDB" id="A0A7W6DIC8"/>
<keyword evidence="7" id="KW-0325">Glycoprotein</keyword>
<evidence type="ECO:0000313" key="8">
    <source>
        <dbReference type="EMBL" id="MBB3983603.1"/>
    </source>
</evidence>
<evidence type="ECO:0000256" key="2">
    <source>
        <dbReference type="ARBA" id="ARBA00022679"/>
    </source>
</evidence>
<dbReference type="RefSeq" id="WP_183956542.1">
    <property type="nucleotide sequence ID" value="NZ_JACIEB010000010.1"/>
</dbReference>
<evidence type="ECO:0000256" key="5">
    <source>
        <dbReference type="ARBA" id="ARBA00023034"/>
    </source>
</evidence>
<evidence type="ECO:0000256" key="1">
    <source>
        <dbReference type="ARBA" id="ARBA00004323"/>
    </source>
</evidence>
<dbReference type="GO" id="GO:0008146">
    <property type="term" value="F:sulfotransferase activity"/>
    <property type="evidence" value="ECO:0007669"/>
    <property type="project" value="InterPro"/>
</dbReference>